<dbReference type="EMBL" id="CP003532">
    <property type="protein sequence ID" value="AFK07215.1"/>
    <property type="molecule type" value="Genomic_DNA"/>
</dbReference>
<dbReference type="KEGG" id="mpg:Theba_1539"/>
<dbReference type="PROSITE" id="PS51831">
    <property type="entry name" value="HD"/>
    <property type="match status" value="1"/>
</dbReference>
<accession>I2F5L2</accession>
<dbReference type="SMART" id="SM00471">
    <property type="entry name" value="HDc"/>
    <property type="match status" value="1"/>
</dbReference>
<protein>
    <submittedName>
        <fullName evidence="2">Putative domain HDIG-containing protein</fullName>
    </submittedName>
</protein>
<dbReference type="InterPro" id="IPR006675">
    <property type="entry name" value="HDIG_dom"/>
</dbReference>
<feature type="domain" description="HD" evidence="1">
    <location>
        <begin position="33"/>
        <end position="136"/>
    </location>
</feature>
<dbReference type="AlphaFoldDB" id="I2F5L2"/>
<dbReference type="eggNOG" id="COG1418">
    <property type="taxonomic scope" value="Bacteria"/>
</dbReference>
<proteinExistence type="predicted"/>
<evidence type="ECO:0000313" key="2">
    <source>
        <dbReference type="EMBL" id="AFK07215.1"/>
    </source>
</evidence>
<dbReference type="NCBIfam" id="TIGR00277">
    <property type="entry name" value="HDIG"/>
    <property type="match status" value="1"/>
</dbReference>
<keyword evidence="3" id="KW-1185">Reference proteome</keyword>
<evidence type="ECO:0000259" key="1">
    <source>
        <dbReference type="PROSITE" id="PS51831"/>
    </source>
</evidence>
<dbReference type="CDD" id="cd00077">
    <property type="entry name" value="HDc"/>
    <property type="match status" value="1"/>
</dbReference>
<dbReference type="RefSeq" id="WP_006487142.1">
    <property type="nucleotide sequence ID" value="NC_017934.1"/>
</dbReference>
<dbReference type="InterPro" id="IPR006674">
    <property type="entry name" value="HD_domain"/>
</dbReference>
<reference evidence="2 3" key="1">
    <citation type="journal article" date="2012" name="Genome Biol. Evol.">
        <title>Genome Sequence of the Mesophilic Thermotogales Bacterium Mesotoga prima MesG1.Ag.4.2 Reveals the Largest Thermotogales Genome To Date.</title>
        <authorList>
            <person name="Zhaxybayeva O."/>
            <person name="Swithers K.S."/>
            <person name="Foght J."/>
            <person name="Green A.G."/>
            <person name="Bruce D."/>
            <person name="Detter C."/>
            <person name="Han S."/>
            <person name="Teshima H."/>
            <person name="Han J."/>
            <person name="Woyke T."/>
            <person name="Pitluck S."/>
            <person name="Nolan M."/>
            <person name="Ivanova N."/>
            <person name="Pati A."/>
            <person name="Land M.L."/>
            <person name="Dlutek M."/>
            <person name="Doolittle W.F."/>
            <person name="Noll K.M."/>
            <person name="Nesbo C.L."/>
        </authorList>
    </citation>
    <scope>NUCLEOTIDE SEQUENCE [LARGE SCALE GENOMIC DNA]</scope>
    <source>
        <strain evidence="3">mesG1.Ag.4.2</strain>
    </source>
</reference>
<dbReference type="Pfam" id="PF01966">
    <property type="entry name" value="HD"/>
    <property type="match status" value="1"/>
</dbReference>
<dbReference type="GeneID" id="87107338"/>
<dbReference type="Gene3D" id="1.10.3210.50">
    <property type="match status" value="1"/>
</dbReference>
<dbReference type="HOGENOM" id="CLU_036524_3_1_0"/>
<evidence type="ECO:0000313" key="3">
    <source>
        <dbReference type="Proteomes" id="UP000002881"/>
    </source>
</evidence>
<dbReference type="SUPFAM" id="SSF109604">
    <property type="entry name" value="HD-domain/PDEase-like"/>
    <property type="match status" value="1"/>
</dbReference>
<dbReference type="STRING" id="660470.Theba_1539"/>
<sequence>MDFDRLINCIPHIKEILGVVEKAFENYDDPAHDISHVLRVTESASEIAIREGANLEIAVIAALLHDIKRPEEDFTGIDHAESGAKYAFQLLNEMGFESQFTFEVSEAIKVHRYSSGLNPSSMSARILQDADRLDAIGAIAVARVFSFSGKTGTPLHSPKLKPGDSYKGYSSTAINHFFEKILKITPESFWTKTAKEIAENRYRFVVQFVKQFLSEWGGI</sequence>
<organism evidence="2 3">
    <name type="scientific">Mesotoga prima MesG1.Ag.4.2</name>
    <dbReference type="NCBI Taxonomy" id="660470"/>
    <lineage>
        <taxon>Bacteria</taxon>
        <taxon>Thermotogati</taxon>
        <taxon>Thermotogota</taxon>
        <taxon>Thermotogae</taxon>
        <taxon>Kosmotogales</taxon>
        <taxon>Kosmotogaceae</taxon>
        <taxon>Mesotoga</taxon>
    </lineage>
</organism>
<dbReference type="PANTHER" id="PTHR33594:SF1">
    <property type="entry name" value="HD_PDEASE DOMAIN-CONTAINING PROTEIN"/>
    <property type="match status" value="1"/>
</dbReference>
<dbReference type="InterPro" id="IPR003607">
    <property type="entry name" value="HD/PDEase_dom"/>
</dbReference>
<gene>
    <name evidence="2" type="ORF">Theba_1539</name>
</gene>
<dbReference type="Proteomes" id="UP000002881">
    <property type="component" value="Chromosome"/>
</dbReference>
<name>I2F5L2_9BACT</name>
<dbReference type="PANTHER" id="PTHR33594">
    <property type="entry name" value="SUPERFAMILY HYDROLASE, PUTATIVE (AFU_ORTHOLOGUE AFUA_1G03035)-RELATED"/>
    <property type="match status" value="1"/>
</dbReference>